<feature type="domain" description="Fibronectin type-III" evidence="3">
    <location>
        <begin position="36"/>
        <end position="149"/>
    </location>
</feature>
<feature type="chain" id="PRO_5025559322" evidence="2">
    <location>
        <begin position="24"/>
        <end position="251"/>
    </location>
</feature>
<dbReference type="Gene3D" id="2.60.40.10">
    <property type="entry name" value="Immunoglobulins"/>
    <property type="match status" value="2"/>
</dbReference>
<feature type="domain" description="Fibronectin type-III" evidence="3">
    <location>
        <begin position="150"/>
        <end position="249"/>
    </location>
</feature>
<feature type="signal peptide" evidence="2">
    <location>
        <begin position="1"/>
        <end position="23"/>
    </location>
</feature>
<dbReference type="InterPro" id="IPR036116">
    <property type="entry name" value="FN3_sf"/>
</dbReference>
<gene>
    <name evidence="4" type="primary">ebi3</name>
</gene>
<dbReference type="SUPFAM" id="SSF49265">
    <property type="entry name" value="Fibronectin type III"/>
    <property type="match status" value="2"/>
</dbReference>
<dbReference type="PANTHER" id="PTHR48483:SF2">
    <property type="entry name" value="INTERLEUKIN-27 SUBUNIT BETA"/>
    <property type="match status" value="1"/>
</dbReference>
<evidence type="ECO:0000313" key="5">
    <source>
        <dbReference type="Proteomes" id="UP000472265"/>
    </source>
</evidence>
<comment type="similarity">
    <text evidence="1">Belongs to the type I cytokine receptor family. Type 3 subfamily.</text>
</comment>
<dbReference type="RefSeq" id="XP_030299232.1">
    <property type="nucleotide sequence ID" value="XM_030443372.1"/>
</dbReference>
<accession>A0A671YSM8</accession>
<dbReference type="Ensembl" id="ENSSAUT00010067282.1">
    <property type="protein sequence ID" value="ENSSAUP00010064219.1"/>
    <property type="gene ID" value="ENSSAUG00010025764.1"/>
</dbReference>
<evidence type="ECO:0000259" key="3">
    <source>
        <dbReference type="PROSITE" id="PS50853"/>
    </source>
</evidence>
<dbReference type="Pfam" id="PF00041">
    <property type="entry name" value="fn3"/>
    <property type="match status" value="1"/>
</dbReference>
<dbReference type="PROSITE" id="PS50853">
    <property type="entry name" value="FN3"/>
    <property type="match status" value="2"/>
</dbReference>
<dbReference type="GeneID" id="115597457"/>
<dbReference type="GeneTree" id="ENSGT00940000160050"/>
<dbReference type="CTD" id="10148"/>
<keyword evidence="5" id="KW-1185">Reference proteome</keyword>
<name>A0A671YSM8_SPAAU</name>
<dbReference type="Proteomes" id="UP000472265">
    <property type="component" value="Chromosome 16"/>
</dbReference>
<dbReference type="PANTHER" id="PTHR48483">
    <property type="entry name" value="INTERLEUKIN-27 SUBUNIT BETA"/>
    <property type="match status" value="1"/>
</dbReference>
<dbReference type="CDD" id="cd00063">
    <property type="entry name" value="FN3"/>
    <property type="match status" value="1"/>
</dbReference>
<evidence type="ECO:0000256" key="2">
    <source>
        <dbReference type="SAM" id="SignalP"/>
    </source>
</evidence>
<dbReference type="AlphaFoldDB" id="A0A671YSM8"/>
<dbReference type="InParanoid" id="A0A671YSM8"/>
<reference evidence="4" key="2">
    <citation type="submission" date="2025-08" db="UniProtKB">
        <authorList>
            <consortium name="Ensembl"/>
        </authorList>
    </citation>
    <scope>IDENTIFICATION</scope>
</reference>
<dbReference type="InterPro" id="IPR003961">
    <property type="entry name" value="FN3_dom"/>
</dbReference>
<keyword evidence="2" id="KW-0732">Signal</keyword>
<protein>
    <submittedName>
        <fullName evidence="4">Epstein-Barr virus induced 3</fullName>
    </submittedName>
</protein>
<evidence type="ECO:0000256" key="1">
    <source>
        <dbReference type="ARBA" id="ARBA00010890"/>
    </source>
</evidence>
<dbReference type="InterPro" id="IPR053073">
    <property type="entry name" value="IL11/IL27_subunit_beta"/>
</dbReference>
<proteinExistence type="inferred from homology"/>
<dbReference type="OrthoDB" id="6381660at2759"/>
<dbReference type="InterPro" id="IPR013783">
    <property type="entry name" value="Ig-like_fold"/>
</dbReference>
<reference evidence="4" key="1">
    <citation type="submission" date="2021-04" db="EMBL/GenBank/DDBJ databases">
        <authorList>
            <consortium name="Wellcome Sanger Institute Data Sharing"/>
        </authorList>
    </citation>
    <scope>NUCLEOTIDE SEQUENCE [LARGE SCALE GENOMIC DNA]</scope>
</reference>
<organism evidence="4 5">
    <name type="scientific">Sparus aurata</name>
    <name type="common">Gilthead sea bream</name>
    <dbReference type="NCBI Taxonomy" id="8175"/>
    <lineage>
        <taxon>Eukaryota</taxon>
        <taxon>Metazoa</taxon>
        <taxon>Chordata</taxon>
        <taxon>Craniata</taxon>
        <taxon>Vertebrata</taxon>
        <taxon>Euteleostomi</taxon>
        <taxon>Actinopterygii</taxon>
        <taxon>Neopterygii</taxon>
        <taxon>Teleostei</taxon>
        <taxon>Neoteleostei</taxon>
        <taxon>Acanthomorphata</taxon>
        <taxon>Eupercaria</taxon>
        <taxon>Spariformes</taxon>
        <taxon>Sparidae</taxon>
        <taxon>Sparus</taxon>
    </lineage>
</organism>
<sequence length="251" mass="27458">MAAAVGGVRVAVALLMCVLGGQALDLLRATATSGSPPSPPRVHCWCSSFPNTTVCSWPEPSHSPPTHYVASYSERHQQSVIKQCQLIQPGSSSSFMIPESSSSSEQMWFCFLPNLKLLTDYIINVTAVSPGGSSSYLSSFMLEEIVKPDPPVDVRVSPRGTRNLLVEWSPPPSWANLDILPLKYQILYQWENRGTPKSVNLGPFESTKVELKGLIPGRPYIFQVCAKELLGLGRCSDWSSPVKITIPRAKV</sequence>
<reference evidence="4" key="3">
    <citation type="submission" date="2025-09" db="UniProtKB">
        <authorList>
            <consortium name="Ensembl"/>
        </authorList>
    </citation>
    <scope>IDENTIFICATION</scope>
</reference>
<evidence type="ECO:0000313" key="4">
    <source>
        <dbReference type="Ensembl" id="ENSSAUP00010064219.1"/>
    </source>
</evidence>
<dbReference type="SMART" id="SM00060">
    <property type="entry name" value="FN3"/>
    <property type="match status" value="2"/>
</dbReference>
<dbReference type="OMA" id="FQVCAKE"/>